<accession>A0ABT9CG71</accession>
<keyword evidence="2" id="KW-1185">Reference proteome</keyword>
<dbReference type="Gene3D" id="3.30.470.20">
    <property type="entry name" value="ATP-grasp fold, B domain"/>
    <property type="match status" value="1"/>
</dbReference>
<dbReference type="EMBL" id="JAUQTB010000014">
    <property type="protein sequence ID" value="MDO7908284.1"/>
    <property type="molecule type" value="Genomic_DNA"/>
</dbReference>
<dbReference type="Pfam" id="PF14398">
    <property type="entry name" value="ATPgrasp_YheCD"/>
    <property type="match status" value="1"/>
</dbReference>
<dbReference type="InterPro" id="IPR026838">
    <property type="entry name" value="YheC/D"/>
</dbReference>
<gene>
    <name evidence="1" type="ORF">Q5741_17930</name>
</gene>
<dbReference type="SUPFAM" id="SSF56059">
    <property type="entry name" value="Glutathione synthetase ATP-binding domain-like"/>
    <property type="match status" value="1"/>
</dbReference>
<organism evidence="1 2">
    <name type="scientific">Paenibacillus lacisoli</name>
    <dbReference type="NCBI Taxonomy" id="3064525"/>
    <lineage>
        <taxon>Bacteria</taxon>
        <taxon>Bacillati</taxon>
        <taxon>Bacillota</taxon>
        <taxon>Bacilli</taxon>
        <taxon>Bacillales</taxon>
        <taxon>Paenibacillaceae</taxon>
        <taxon>Paenibacillus</taxon>
    </lineage>
</organism>
<evidence type="ECO:0000313" key="2">
    <source>
        <dbReference type="Proteomes" id="UP001240171"/>
    </source>
</evidence>
<comment type="caution">
    <text evidence="1">The sequence shown here is derived from an EMBL/GenBank/DDBJ whole genome shotgun (WGS) entry which is preliminary data.</text>
</comment>
<sequence>MKVKQAAKVQSKWIKTKILLQNSSIKPFIPDTRRWNEANLKQMIRDYKMIYIKPERGTYGNGVIRAEHKEGSYKYQLKEKVHNFDSFPAFYQSLSRTVGKRSYLIQKGIRLLKHSGRRFDIRVMVQNSPQGVWEATGIIGRLGQKGKIVTNYHSGGRPLAIGTLLQSHLGTAQQTRLTEELYALGVRIARQMNKTYPNIRQIGVDVGLDAGMTPWIIEVNTNPDPYIFNQLKDKSMYRKVMRYRRAAKGK</sequence>
<dbReference type="RefSeq" id="WP_305025502.1">
    <property type="nucleotide sequence ID" value="NZ_JAUQTB010000014.1"/>
</dbReference>
<dbReference type="Proteomes" id="UP001240171">
    <property type="component" value="Unassembled WGS sequence"/>
</dbReference>
<name>A0ABT9CG71_9BACL</name>
<proteinExistence type="predicted"/>
<protein>
    <submittedName>
        <fullName evidence="1">YheC/YheD family protein</fullName>
    </submittedName>
</protein>
<evidence type="ECO:0000313" key="1">
    <source>
        <dbReference type="EMBL" id="MDO7908284.1"/>
    </source>
</evidence>
<reference evidence="1 2" key="1">
    <citation type="submission" date="2023-07" db="EMBL/GenBank/DDBJ databases">
        <title>Paenibacillus sp. JX-17 nov. isolated from soil.</title>
        <authorList>
            <person name="Wan Y."/>
            <person name="Liu B."/>
        </authorList>
    </citation>
    <scope>NUCLEOTIDE SEQUENCE [LARGE SCALE GENOMIC DNA]</scope>
    <source>
        <strain evidence="1 2">JX-17</strain>
    </source>
</reference>